<dbReference type="EMBL" id="CAEZSR010000061">
    <property type="protein sequence ID" value="CAB4561559.1"/>
    <property type="molecule type" value="Genomic_DNA"/>
</dbReference>
<dbReference type="AlphaFoldDB" id="A0A6J6DFT9"/>
<reference evidence="1" key="1">
    <citation type="submission" date="2020-05" db="EMBL/GenBank/DDBJ databases">
        <authorList>
            <person name="Chiriac C."/>
            <person name="Salcher M."/>
            <person name="Ghai R."/>
            <person name="Kavagutti S V."/>
        </authorList>
    </citation>
    <scope>NUCLEOTIDE SEQUENCE</scope>
</reference>
<accession>A0A6J6DFT9</accession>
<dbReference type="SUPFAM" id="SSF55961">
    <property type="entry name" value="Bet v1-like"/>
    <property type="match status" value="1"/>
</dbReference>
<dbReference type="Gene3D" id="3.30.530.20">
    <property type="match status" value="1"/>
</dbReference>
<name>A0A6J6DFT9_9ZZZZ</name>
<protein>
    <submittedName>
        <fullName evidence="1">Unannotated protein</fullName>
    </submittedName>
</protein>
<dbReference type="InterPro" id="IPR023393">
    <property type="entry name" value="START-like_dom_sf"/>
</dbReference>
<dbReference type="InterPro" id="IPR019639">
    <property type="entry name" value="DUF2505"/>
</dbReference>
<proteinExistence type="predicted"/>
<organism evidence="1">
    <name type="scientific">freshwater metagenome</name>
    <dbReference type="NCBI Taxonomy" id="449393"/>
    <lineage>
        <taxon>unclassified sequences</taxon>
        <taxon>metagenomes</taxon>
        <taxon>ecological metagenomes</taxon>
    </lineage>
</organism>
<evidence type="ECO:0000313" key="1">
    <source>
        <dbReference type="EMBL" id="CAB4561559.1"/>
    </source>
</evidence>
<dbReference type="Pfam" id="PF10698">
    <property type="entry name" value="DUF2505"/>
    <property type="match status" value="1"/>
</dbReference>
<sequence length="169" mass="18384">MKVHSTHTYPASPERVLAVMTDPEVLHRKYESLGHRDVRVVDHVVTGGEITVRTKRSVPMSVPGFAKRFLAPMNDVEQIDHWNAPGPDGGRTGTWQVTARGVPVSVGGTLRLAPDGHGATVVEIDGEVRSSVPIVGGRLADHVGHDVERTMEAEESFNTLVLGRRRSRG</sequence>
<gene>
    <name evidence="1" type="ORF">UFOPK1493_01821</name>
</gene>